<evidence type="ECO:0008006" key="3">
    <source>
        <dbReference type="Google" id="ProtNLM"/>
    </source>
</evidence>
<comment type="caution">
    <text evidence="1">The sequence shown here is derived from an EMBL/GenBank/DDBJ whole genome shotgun (WGS) entry which is preliminary data.</text>
</comment>
<dbReference type="EMBL" id="QGQD01000004">
    <property type="protein sequence ID" value="TLD02919.1"/>
    <property type="molecule type" value="Genomic_DNA"/>
</dbReference>
<dbReference type="PANTHER" id="PTHR36848">
    <property type="entry name" value="DNA-BINDING PROTEIN (PUTATIVE SECRETED PROTEIN)-RELATED"/>
    <property type="match status" value="1"/>
</dbReference>
<protein>
    <recommendedName>
        <fullName evidence="3">Glycosyl hydrolases family 2, sugar binding domain</fullName>
    </recommendedName>
</protein>
<gene>
    <name evidence="1" type="ORF">DSM106044_00148</name>
</gene>
<keyword evidence="2" id="KW-1185">Reference proteome</keyword>
<dbReference type="InterPro" id="IPR008979">
    <property type="entry name" value="Galactose-bd-like_sf"/>
</dbReference>
<dbReference type="AlphaFoldDB" id="A0A4U8QE02"/>
<dbReference type="PANTHER" id="PTHR36848:SF2">
    <property type="entry name" value="SECRETED PROTEIN"/>
    <property type="match status" value="1"/>
</dbReference>
<dbReference type="RefSeq" id="WP_138001530.1">
    <property type="nucleotide sequence ID" value="NZ_QGQD01000004.1"/>
</dbReference>
<evidence type="ECO:0000313" key="1">
    <source>
        <dbReference type="EMBL" id="TLD02919.1"/>
    </source>
</evidence>
<name>A0A4U8QE02_9FIRM</name>
<organism evidence="1 2">
    <name type="scientific">Robinsoniella peoriensis</name>
    <dbReference type="NCBI Taxonomy" id="180332"/>
    <lineage>
        <taxon>Bacteria</taxon>
        <taxon>Bacillati</taxon>
        <taxon>Bacillota</taxon>
        <taxon>Clostridia</taxon>
        <taxon>Lachnospirales</taxon>
        <taxon>Lachnospiraceae</taxon>
        <taxon>Robinsoniella</taxon>
    </lineage>
</organism>
<dbReference type="STRING" id="180332.GCA_000797495_02171"/>
<reference evidence="1 2" key="1">
    <citation type="journal article" date="2019" name="Anaerobe">
        <title>Detection of Robinsoniella peoriensis in multiple bone samples of a trauma patient.</title>
        <authorList>
            <person name="Schrottner P."/>
            <person name="Hartwich K."/>
            <person name="Bunk B."/>
            <person name="Schober I."/>
            <person name="Helbig S."/>
            <person name="Rudolph W.W."/>
            <person name="Gunzer F."/>
        </authorList>
    </citation>
    <scope>NUCLEOTIDE SEQUENCE [LARGE SCALE GENOMIC DNA]</scope>
    <source>
        <strain evidence="1 2">DSM 106044</strain>
    </source>
</reference>
<accession>A0A4U8QE02</accession>
<dbReference type="InterPro" id="IPR053161">
    <property type="entry name" value="Ulvan_degrading_GH"/>
</dbReference>
<dbReference type="SUPFAM" id="SSF49785">
    <property type="entry name" value="Galactose-binding domain-like"/>
    <property type="match status" value="1"/>
</dbReference>
<proteinExistence type="predicted"/>
<evidence type="ECO:0000313" key="2">
    <source>
        <dbReference type="Proteomes" id="UP000306509"/>
    </source>
</evidence>
<dbReference type="Gene3D" id="2.60.120.260">
    <property type="entry name" value="Galactose-binding domain-like"/>
    <property type="match status" value="1"/>
</dbReference>
<dbReference type="Proteomes" id="UP000306509">
    <property type="component" value="Unassembled WGS sequence"/>
</dbReference>
<sequence length="866" mass="97812">MAYPQRLEDLIKGKGGNYILPFLWMHGEEKEIIKEEIDRICRCGIREICLESRPHPDFAGPGWWEDLDFIMEEARKRELRIWILDDDKFPTGHANGAFEQQPGLAKVYLAQRHMDVIGPVKDSAVVIDPFLGEEGELLAVLACPKPDTESLDIKGDGILNLTGQVHDGVLYFDVPEGFYRVFVIYKTRKNGGRENYMNLIDSASVRVLLDTVYEPHYRRYKDDFGKTFAGFFSDEPELGNTPGYDFQDKLGKSDVKLPWSSELEHLLENLWGADCYGNLPALWYDMGQKTAGIRSSYMNCVSTLVSTCFSQQIGNWCRDRGAEYIGHIIEDDNAHGRLGCSIGHYFRAQKGQDMSGIDVVLLQIMPGFTGTYHQWIASDRDGEFFHYGLAKLGSSSAHTDPAKRGRALCEIYGAYGWGEGISLMKWLTDHMLVRGINVFVPHAFSPTFPDRDCPPHFYARGNNPQYRFFTLLMKYMNRCCHLLNGGVHKADAAVLYHAEAEWTGKQAMLFQKPVRKLLEGQLDLDVVPADLLTSEAVAAADGRIRINAVEYTSFIIPYGECIPKAAADFAIHASENEIPVFMVGECPRYYTDGSAVSREFEKHVIVVSLDELAEKVRETGKPSFFFTGNNKDLRACCYRQKDSNIYMFFNESPFDAVDTSVRFLNEEQKYIVRYDGINNKIEPGCSREEALTLHLLPGESAVYLGSSDTPVQKKTTLEEVIKLDIDWEVSLAETGDNPDFVKRLHIPSGERLPNMNGKDGFPRFSGTFLYEGKFDFSVSDRKAERYILCLPSVGDCADVRLNDFNAGMLIGNPYEVDITPYLRDGENNLKIETANTLVWSLHDGQSTHMQLSPTGLLAPPELHLYR</sequence>